<evidence type="ECO:0008006" key="3">
    <source>
        <dbReference type="Google" id="ProtNLM"/>
    </source>
</evidence>
<protein>
    <recommendedName>
        <fullName evidence="3">Bacteriocin-protection protein</fullName>
    </recommendedName>
</protein>
<evidence type="ECO:0000313" key="2">
    <source>
        <dbReference type="Proteomes" id="UP000294829"/>
    </source>
</evidence>
<keyword evidence="2" id="KW-1185">Reference proteome</keyword>
<organism evidence="1 2">
    <name type="scientific">Sapientia aquatica</name>
    <dbReference type="NCBI Taxonomy" id="1549640"/>
    <lineage>
        <taxon>Bacteria</taxon>
        <taxon>Pseudomonadati</taxon>
        <taxon>Pseudomonadota</taxon>
        <taxon>Betaproteobacteria</taxon>
        <taxon>Burkholderiales</taxon>
        <taxon>Oxalobacteraceae</taxon>
        <taxon>Sapientia</taxon>
    </lineage>
</organism>
<reference evidence="1 2" key="1">
    <citation type="submission" date="2019-03" db="EMBL/GenBank/DDBJ databases">
        <title>Sapientia aquatica gen. nov., sp. nov., isolated from a crater lake.</title>
        <authorList>
            <person name="Felfoldi T."/>
            <person name="Szabo A."/>
            <person name="Toth E."/>
            <person name="Schumann P."/>
            <person name="Keki Z."/>
            <person name="Marialigeti K."/>
            <person name="Mathe I."/>
        </authorList>
    </citation>
    <scope>NUCLEOTIDE SEQUENCE [LARGE SCALE GENOMIC DNA]</scope>
    <source>
        <strain evidence="1 2">SA-152</strain>
    </source>
</reference>
<dbReference type="Pfam" id="PF13376">
    <property type="entry name" value="OmdA"/>
    <property type="match status" value="1"/>
</dbReference>
<gene>
    <name evidence="1" type="ORF">E2I14_04575</name>
</gene>
<accession>A0A4R5W4B1</accession>
<dbReference type="Proteomes" id="UP000294829">
    <property type="component" value="Unassembled WGS sequence"/>
</dbReference>
<dbReference type="AlphaFoldDB" id="A0A4R5W4B1"/>
<evidence type="ECO:0000313" key="1">
    <source>
        <dbReference type="EMBL" id="TDK67634.1"/>
    </source>
</evidence>
<name>A0A4R5W4B1_9BURK</name>
<dbReference type="EMBL" id="SMYL01000002">
    <property type="protein sequence ID" value="TDK67634.1"/>
    <property type="molecule type" value="Genomic_DNA"/>
</dbReference>
<dbReference type="OrthoDB" id="9796999at2"/>
<comment type="caution">
    <text evidence="1">The sequence shown here is derived from an EMBL/GenBank/DDBJ whole genome shotgun (WGS) entry which is preliminary data.</text>
</comment>
<proteinExistence type="predicted"/>
<sequence>MAAKTNDRAQVEFKNRAELRAWLKANSSLYAGIWVIYFKKHHQDYLPYDAIAEECLCFGWVDSLPRKLDDDRAMLYISPRKAGSNWSNANKARIEKLIRQELMTKAGMKKVEDAKLDGSWDALVEIQAGVIPKDLNLALNANRVAKRNFDLFPPSSKRIILEWIAGAKTPETRSKRIYETVSNAAENIRANHYRQPTRAE</sequence>